<dbReference type="Pfam" id="PF13588">
    <property type="entry name" value="HSDR_N_2"/>
    <property type="match status" value="1"/>
</dbReference>
<sequence>MQRLNFPEYSFRFKINENKRLIFDIIRKKFVVLTPEEWVRQHTVHYLIQEKGYLQSHISVEKSLIINGLTKRYDIIVHRPDGGFSLLVECKEPSVEINQTVFDQIARYNMVLNSDFLMVTNGINHYYCKIDSQEQRYLFLRDIPKQP</sequence>
<organism evidence="2 3">
    <name type="scientific">Avrilella dinanensis</name>
    <dbReference type="NCBI Taxonomy" id="2008672"/>
    <lineage>
        <taxon>Bacteria</taxon>
        <taxon>Pseudomonadati</taxon>
        <taxon>Bacteroidota</taxon>
        <taxon>Flavobacteriia</taxon>
        <taxon>Flavobacteriales</taxon>
        <taxon>Flavobacteriaceae</taxon>
        <taxon>Avrilella</taxon>
    </lineage>
</organism>
<name>A0A2M9R7D7_9FLAO</name>
<proteinExistence type="predicted"/>
<dbReference type="GO" id="GO:0004519">
    <property type="term" value="F:endonuclease activity"/>
    <property type="evidence" value="ECO:0007669"/>
    <property type="project" value="UniProtKB-KW"/>
</dbReference>
<reference evidence="2 3" key="1">
    <citation type="submission" date="2017-06" db="EMBL/GenBank/DDBJ databases">
        <title>Description of Avrilella dinanensis gen. nov. sp. nov.</title>
        <authorList>
            <person name="Leyer C."/>
            <person name="Sassi M."/>
            <person name="Minet J."/>
            <person name="Kayal S."/>
            <person name="Cattoir V."/>
        </authorList>
    </citation>
    <scope>NUCLEOTIDE SEQUENCE [LARGE SCALE GENOMIC DNA]</scope>
    <source>
        <strain evidence="2 3">UR159</strain>
    </source>
</reference>
<dbReference type="Proteomes" id="UP000231960">
    <property type="component" value="Unassembled WGS sequence"/>
</dbReference>
<keyword evidence="3" id="KW-1185">Reference proteome</keyword>
<accession>A0A2M9R7D7</accession>
<protein>
    <submittedName>
        <fullName evidence="2">Restriction endonuclease subunit R</fullName>
    </submittedName>
</protein>
<dbReference type="EMBL" id="NIPO01000001">
    <property type="protein sequence ID" value="PJR04766.1"/>
    <property type="molecule type" value="Genomic_DNA"/>
</dbReference>
<evidence type="ECO:0000313" key="3">
    <source>
        <dbReference type="Proteomes" id="UP000231960"/>
    </source>
</evidence>
<evidence type="ECO:0000313" key="2">
    <source>
        <dbReference type="EMBL" id="PJR04766.1"/>
    </source>
</evidence>
<dbReference type="RefSeq" id="WP_100678323.1">
    <property type="nucleotide sequence ID" value="NZ_NIPO01000001.1"/>
</dbReference>
<feature type="domain" description="Type I restriction enzyme R protein N-terminal" evidence="1">
    <location>
        <begin position="35"/>
        <end position="144"/>
    </location>
</feature>
<comment type="caution">
    <text evidence="2">The sequence shown here is derived from an EMBL/GenBank/DDBJ whole genome shotgun (WGS) entry which is preliminary data.</text>
</comment>
<keyword evidence="2" id="KW-0255">Endonuclease</keyword>
<evidence type="ECO:0000259" key="1">
    <source>
        <dbReference type="Pfam" id="PF13588"/>
    </source>
</evidence>
<dbReference type="InterPro" id="IPR029464">
    <property type="entry name" value="HSDR_N"/>
</dbReference>
<keyword evidence="2" id="KW-0378">Hydrolase</keyword>
<keyword evidence="2" id="KW-0540">Nuclease</keyword>
<dbReference type="OrthoDB" id="9790377at2"/>
<dbReference type="AlphaFoldDB" id="A0A2M9R7D7"/>
<gene>
    <name evidence="2" type="ORF">CDL10_09590</name>
</gene>